<dbReference type="SUPFAM" id="SSF102114">
    <property type="entry name" value="Radical SAM enzymes"/>
    <property type="match status" value="1"/>
</dbReference>
<dbReference type="PROSITE" id="PS50817">
    <property type="entry name" value="INTEIN_N_TER"/>
    <property type="match status" value="1"/>
</dbReference>
<dbReference type="InterPro" id="IPR003586">
    <property type="entry name" value="Hint_dom_C"/>
</dbReference>
<reference evidence="8" key="1">
    <citation type="journal article" date="2019" name="Int. J. Syst. Evol. Microbiol.">
        <title>The Global Catalogue of Microorganisms (GCM) 10K type strain sequencing project: providing services to taxonomists for standard genome sequencing and annotation.</title>
        <authorList>
            <consortium name="The Broad Institute Genomics Platform"/>
            <consortium name="The Broad Institute Genome Sequencing Center for Infectious Disease"/>
            <person name="Wu L."/>
            <person name="Ma J."/>
        </authorList>
    </citation>
    <scope>NUCLEOTIDE SEQUENCE [LARGE SCALE GENOMIC DNA]</scope>
    <source>
        <strain evidence="8">ICMP 6774ER</strain>
    </source>
</reference>
<dbReference type="SUPFAM" id="SSF51294">
    <property type="entry name" value="Hedgehog/intein (Hint) domain"/>
    <property type="match status" value="1"/>
</dbReference>
<sequence length="718" mass="76692">MRWDNLRLTDADGDESAVPLFARGAVARTFDTPEFKGMTFYEIQARSIINKVPAASRVPFSYTINPYRGCSHSCTYCLVGDTPVLMADGSLKPIADLRPGDPIIGTEVTGEGRRYVVTEVLDHWRTVKPAYRVTLADGTTLVTSGDHRFLATGGRGWRHVAAACPAQAEANGPAQATAHPSTWVSADVPEEGNGPGQATAHPSTWVSADVREKGNGPGRVAAHPSTWVSADVREEGNGPAEANGPGQVAADGGRPVLTVDDTLVGLGRFVEAPKRDDDYMRGHLAATARDARATPCIGDAATSYEKAAAKGDEGPDASGMVGSTRTAKSMRTPKGAATAESARIPSPEWAKGFLAGAFDRHGPGLGFSGGDEDLVGWCLDELGLVPPALAGGPGERLRFLHTVGPATAWEPDVEGAEVTSTAGLRVVSIEPLGVDLPMFDITTGTGDFVADGVVSHNCFARKTHEYLDLDAGHDFDSKIVVKVNAAELARKELAAPRWGGEHVAMGTNVDCYQRAEGRYQLMPGILRALGEAANPFSVLTKGTLILRDLPLLVEAARVTEVSAAVSVGFLDEGLWRAVEPGTPNPRRRLEVCRRLNDSGIACGVLMAPILPYLSDAPEQLEETVGQIAAAGATHVAPIVLHLRPGAREWFLGWLSREHPRLVPRYLELYGRGAYAPKAYQDRVTEHVRRLAKHFGIGRSPSWRIKPDKAPQPEQLSLL</sequence>
<evidence type="ECO:0000256" key="2">
    <source>
        <dbReference type="ARBA" id="ARBA00023004"/>
    </source>
</evidence>
<dbReference type="InterPro" id="IPR040086">
    <property type="entry name" value="MJ0683-like"/>
</dbReference>
<dbReference type="PANTHER" id="PTHR43432">
    <property type="entry name" value="SLR0285 PROTEIN"/>
    <property type="match status" value="1"/>
</dbReference>
<evidence type="ECO:0000256" key="4">
    <source>
        <dbReference type="SAM" id="MobiDB-lite"/>
    </source>
</evidence>
<dbReference type="PANTHER" id="PTHR43432:SF3">
    <property type="entry name" value="SLR0285 PROTEIN"/>
    <property type="match status" value="1"/>
</dbReference>
<accession>A0ABW4SKT1</accession>
<dbReference type="SMART" id="SM00306">
    <property type="entry name" value="HintN"/>
    <property type="match status" value="1"/>
</dbReference>
<feature type="region of interest" description="Disordered" evidence="4">
    <location>
        <begin position="234"/>
        <end position="254"/>
    </location>
</feature>
<evidence type="ECO:0000259" key="5">
    <source>
        <dbReference type="SMART" id="SM00305"/>
    </source>
</evidence>
<evidence type="ECO:0000313" key="8">
    <source>
        <dbReference type="Proteomes" id="UP001597368"/>
    </source>
</evidence>
<dbReference type="RefSeq" id="WP_379568291.1">
    <property type="nucleotide sequence ID" value="NZ_JBHUFV010000003.1"/>
</dbReference>
<evidence type="ECO:0000259" key="6">
    <source>
        <dbReference type="SMART" id="SM00306"/>
    </source>
</evidence>
<dbReference type="SMART" id="SM00305">
    <property type="entry name" value="HintC"/>
    <property type="match status" value="1"/>
</dbReference>
<gene>
    <name evidence="7" type="ORF">ACFSKW_01545</name>
</gene>
<protein>
    <submittedName>
        <fullName evidence="7">Rv2578c family radical SAM protein</fullName>
    </submittedName>
</protein>
<feature type="region of interest" description="Disordered" evidence="4">
    <location>
        <begin position="170"/>
        <end position="203"/>
    </location>
</feature>
<dbReference type="Gene3D" id="3.80.30.30">
    <property type="match status" value="1"/>
</dbReference>
<evidence type="ECO:0000256" key="3">
    <source>
        <dbReference type="ARBA" id="ARBA00023014"/>
    </source>
</evidence>
<name>A0ABW4SKT1_9ACTN</name>
<dbReference type="NCBIfam" id="NF038135">
    <property type="entry name" value="rSAM_Rv2578c"/>
    <property type="match status" value="1"/>
</dbReference>
<keyword evidence="8" id="KW-1185">Reference proteome</keyword>
<keyword evidence="2" id="KW-0408">Iron</keyword>
<feature type="domain" description="Hint" evidence="6">
    <location>
        <begin position="75"/>
        <end position="199"/>
    </location>
</feature>
<dbReference type="CDD" id="cd00081">
    <property type="entry name" value="Hint"/>
    <property type="match status" value="1"/>
</dbReference>
<dbReference type="Proteomes" id="UP001597368">
    <property type="component" value="Unassembled WGS sequence"/>
</dbReference>
<dbReference type="EMBL" id="JBHUFV010000003">
    <property type="protein sequence ID" value="MFD1930153.1"/>
    <property type="molecule type" value="Genomic_DNA"/>
</dbReference>
<evidence type="ECO:0000313" key="7">
    <source>
        <dbReference type="EMBL" id="MFD1930153.1"/>
    </source>
</evidence>
<dbReference type="InterPro" id="IPR006141">
    <property type="entry name" value="Intein_N"/>
</dbReference>
<dbReference type="Gene3D" id="2.170.16.10">
    <property type="entry name" value="Hedgehog/Intein (Hint) domain"/>
    <property type="match status" value="1"/>
</dbReference>
<dbReference type="InterPro" id="IPR003587">
    <property type="entry name" value="Hint_dom_N"/>
</dbReference>
<feature type="region of interest" description="Disordered" evidence="4">
    <location>
        <begin position="308"/>
        <end position="342"/>
    </location>
</feature>
<dbReference type="InterPro" id="IPR036844">
    <property type="entry name" value="Hint_dom_sf"/>
</dbReference>
<evidence type="ECO:0000256" key="1">
    <source>
        <dbReference type="ARBA" id="ARBA00022723"/>
    </source>
</evidence>
<proteinExistence type="predicted"/>
<comment type="caution">
    <text evidence="7">The sequence shown here is derived from an EMBL/GenBank/DDBJ whole genome shotgun (WGS) entry which is preliminary data.</text>
</comment>
<keyword evidence="1" id="KW-0479">Metal-binding</keyword>
<keyword evidence="3" id="KW-0411">Iron-sulfur</keyword>
<dbReference type="InterPro" id="IPR058240">
    <property type="entry name" value="rSAM_sf"/>
</dbReference>
<feature type="domain" description="Hint" evidence="5">
    <location>
        <begin position="421"/>
        <end position="463"/>
    </location>
</feature>
<dbReference type="NCBIfam" id="TIGR01445">
    <property type="entry name" value="intein_Nterm"/>
    <property type="match status" value="1"/>
</dbReference>
<dbReference type="PROSITE" id="PS50818">
    <property type="entry name" value="INTEIN_C_TER"/>
    <property type="match status" value="1"/>
</dbReference>
<organism evidence="7 8">
    <name type="scientific">Nonomuraea mangrovi</name>
    <dbReference type="NCBI Taxonomy" id="2316207"/>
    <lineage>
        <taxon>Bacteria</taxon>
        <taxon>Bacillati</taxon>
        <taxon>Actinomycetota</taxon>
        <taxon>Actinomycetes</taxon>
        <taxon>Streptosporangiales</taxon>
        <taxon>Streptosporangiaceae</taxon>
        <taxon>Nonomuraea</taxon>
    </lineage>
</organism>
<dbReference type="InterPro" id="IPR030934">
    <property type="entry name" value="Intein_C"/>
</dbReference>